<protein>
    <submittedName>
        <fullName evidence="9">Permease</fullName>
    </submittedName>
</protein>
<feature type="transmembrane region" description="Helical" evidence="8">
    <location>
        <begin position="315"/>
        <end position="341"/>
    </location>
</feature>
<dbReference type="OrthoDB" id="9793390at2"/>
<dbReference type="RefSeq" id="WP_057890273.1">
    <property type="nucleotide sequence ID" value="NZ_AZFE01000031.1"/>
</dbReference>
<evidence type="ECO:0000256" key="2">
    <source>
        <dbReference type="ARBA" id="ARBA00009773"/>
    </source>
</evidence>
<comment type="similarity">
    <text evidence="2">Belongs to the autoinducer-2 exporter (AI-2E) (TC 2.A.86) family.</text>
</comment>
<evidence type="ECO:0000256" key="5">
    <source>
        <dbReference type="ARBA" id="ARBA00022692"/>
    </source>
</evidence>
<evidence type="ECO:0000256" key="1">
    <source>
        <dbReference type="ARBA" id="ARBA00004651"/>
    </source>
</evidence>
<dbReference type="EMBL" id="AZFE01000031">
    <property type="protein sequence ID" value="KRL55099.1"/>
    <property type="molecule type" value="Genomic_DNA"/>
</dbReference>
<keyword evidence="5 8" id="KW-0812">Transmembrane</keyword>
<evidence type="ECO:0000313" key="9">
    <source>
        <dbReference type="EMBL" id="KRL55099.1"/>
    </source>
</evidence>
<evidence type="ECO:0000256" key="3">
    <source>
        <dbReference type="ARBA" id="ARBA00022448"/>
    </source>
</evidence>
<proteinExistence type="inferred from homology"/>
<feature type="transmembrane region" description="Helical" evidence="8">
    <location>
        <begin position="245"/>
        <end position="274"/>
    </location>
</feature>
<evidence type="ECO:0000256" key="7">
    <source>
        <dbReference type="ARBA" id="ARBA00023136"/>
    </source>
</evidence>
<feature type="transmembrane region" description="Helical" evidence="8">
    <location>
        <begin position="281"/>
        <end position="303"/>
    </location>
</feature>
<accession>A0A0R1RNS3</accession>
<evidence type="ECO:0000256" key="8">
    <source>
        <dbReference type="SAM" id="Phobius"/>
    </source>
</evidence>
<feature type="transmembrane region" description="Helical" evidence="8">
    <location>
        <begin position="217"/>
        <end position="239"/>
    </location>
</feature>
<dbReference type="Proteomes" id="UP000051697">
    <property type="component" value="Unassembled WGS sequence"/>
</dbReference>
<evidence type="ECO:0000256" key="4">
    <source>
        <dbReference type="ARBA" id="ARBA00022475"/>
    </source>
</evidence>
<feature type="transmembrane region" description="Helical" evidence="8">
    <location>
        <begin position="29"/>
        <end position="49"/>
    </location>
</feature>
<evidence type="ECO:0000256" key="6">
    <source>
        <dbReference type="ARBA" id="ARBA00022989"/>
    </source>
</evidence>
<dbReference type="GO" id="GO:0005886">
    <property type="term" value="C:plasma membrane"/>
    <property type="evidence" value="ECO:0007669"/>
    <property type="project" value="UniProtKB-SubCell"/>
</dbReference>
<keyword evidence="7 8" id="KW-0472">Membrane</keyword>
<keyword evidence="3" id="KW-0813">Transport</keyword>
<dbReference type="STRING" id="1423778.FC70_GL000695"/>
<gene>
    <name evidence="9" type="ORF">FC70_GL000695</name>
</gene>
<dbReference type="AlphaFoldDB" id="A0A0R1RNS3"/>
<dbReference type="Pfam" id="PF01594">
    <property type="entry name" value="AI-2E_transport"/>
    <property type="match status" value="1"/>
</dbReference>
<dbReference type="PANTHER" id="PTHR21716">
    <property type="entry name" value="TRANSMEMBRANE PROTEIN"/>
    <property type="match status" value="1"/>
</dbReference>
<dbReference type="PANTHER" id="PTHR21716:SF53">
    <property type="entry name" value="PERMEASE PERM-RELATED"/>
    <property type="match status" value="1"/>
</dbReference>
<comment type="caution">
    <text evidence="9">The sequence shown here is derived from an EMBL/GenBank/DDBJ whole genome shotgun (WGS) entry which is preliminary data.</text>
</comment>
<comment type="subcellular location">
    <subcellularLocation>
        <location evidence="1">Cell membrane</location>
        <topology evidence="1">Multi-pass membrane protein</topology>
    </subcellularLocation>
</comment>
<organism evidence="9 10">
    <name type="scientific">Paucilactobacillus oligofermentans DSM 15707 = LMG 22743</name>
    <dbReference type="NCBI Taxonomy" id="1423778"/>
    <lineage>
        <taxon>Bacteria</taxon>
        <taxon>Bacillati</taxon>
        <taxon>Bacillota</taxon>
        <taxon>Bacilli</taxon>
        <taxon>Lactobacillales</taxon>
        <taxon>Lactobacillaceae</taxon>
        <taxon>Paucilactobacillus</taxon>
    </lineage>
</organism>
<keyword evidence="6 8" id="KW-1133">Transmembrane helix</keyword>
<keyword evidence="10" id="KW-1185">Reference proteome</keyword>
<dbReference type="PATRIC" id="fig|1423778.4.peg.726"/>
<dbReference type="InterPro" id="IPR002549">
    <property type="entry name" value="AI-2E-like"/>
</dbReference>
<feature type="transmembrane region" description="Helical" evidence="8">
    <location>
        <begin position="159"/>
        <end position="181"/>
    </location>
</feature>
<keyword evidence="4" id="KW-1003">Cell membrane</keyword>
<reference evidence="9 10" key="1">
    <citation type="journal article" date="2015" name="Genome Announc.">
        <title>Expanding the biotechnology potential of lactobacilli through comparative genomics of 213 strains and associated genera.</title>
        <authorList>
            <person name="Sun Z."/>
            <person name="Harris H.M."/>
            <person name="McCann A."/>
            <person name="Guo C."/>
            <person name="Argimon S."/>
            <person name="Zhang W."/>
            <person name="Yang X."/>
            <person name="Jeffery I.B."/>
            <person name="Cooney J.C."/>
            <person name="Kagawa T.F."/>
            <person name="Liu W."/>
            <person name="Song Y."/>
            <person name="Salvetti E."/>
            <person name="Wrobel A."/>
            <person name="Rasinkangas P."/>
            <person name="Parkhill J."/>
            <person name="Rea M.C."/>
            <person name="O'Sullivan O."/>
            <person name="Ritari J."/>
            <person name="Douillard F.P."/>
            <person name="Paul Ross R."/>
            <person name="Yang R."/>
            <person name="Briner A.E."/>
            <person name="Felis G.E."/>
            <person name="de Vos W.M."/>
            <person name="Barrangou R."/>
            <person name="Klaenhammer T.R."/>
            <person name="Caufield P.W."/>
            <person name="Cui Y."/>
            <person name="Zhang H."/>
            <person name="O'Toole P.W."/>
        </authorList>
    </citation>
    <scope>NUCLEOTIDE SEQUENCE [LARGE SCALE GENOMIC DNA]</scope>
    <source>
        <strain evidence="9 10">DSM 15707</strain>
    </source>
</reference>
<feature type="transmembrane region" description="Helical" evidence="8">
    <location>
        <begin position="70"/>
        <end position="95"/>
    </location>
</feature>
<name>A0A0R1RNS3_9LACO</name>
<evidence type="ECO:0000313" key="10">
    <source>
        <dbReference type="Proteomes" id="UP000051697"/>
    </source>
</evidence>
<sequence length="357" mass="38975">MFFWTIELLAVAALIFVCTKIKFVFEPLFTFVSVVFVPFVISGFLFYMLNPLVTKLSKLKYKRIGLNRSFASLFIVLVLVLIVVGGIALLVPTIISEFTSLVKAIPDTASQMNTVVNKISHSQIFKHIDVGTYLSKIDSQIGTYAETFLTGLSKSLGTIISTITSVTIIAITVPVMLFYMLKDGQKLIPSIQKMAPGKRSEEVSGLLQKMSATLSSYISGQVIECLFVAVFTTIGYLIIGQPLGVVLGIIAGIANIIPYIGPYIGIAPALIVSLTMAQDKIIWVIIIVIIVQQVDGNIIYPNIIGKSLNIHPLTIIVLLLAAGNIAGIAGMILCIPFYAVVRTIVIYFWDIYNLDKS</sequence>
<dbReference type="GO" id="GO:0055085">
    <property type="term" value="P:transmembrane transport"/>
    <property type="evidence" value="ECO:0007669"/>
    <property type="project" value="TreeGrafter"/>
</dbReference>